<comment type="similarity">
    <text evidence="2 9">Belongs to the sulfotransferase 2 family.</text>
</comment>
<keyword evidence="9" id="KW-0119">Carbohydrate metabolism</keyword>
<dbReference type="OMA" id="RHHVKHL"/>
<accession>A0A1S3I1N4</accession>
<evidence type="ECO:0000256" key="8">
    <source>
        <dbReference type="ARBA" id="ARBA00023180"/>
    </source>
</evidence>
<gene>
    <name evidence="11" type="primary">LOC106159502</name>
</gene>
<dbReference type="OrthoDB" id="2019940at2759"/>
<evidence type="ECO:0000256" key="3">
    <source>
        <dbReference type="ARBA" id="ARBA00022679"/>
    </source>
</evidence>
<dbReference type="GO" id="GO:0008146">
    <property type="term" value="F:sulfotransferase activity"/>
    <property type="evidence" value="ECO:0007669"/>
    <property type="project" value="InterPro"/>
</dbReference>
<evidence type="ECO:0000256" key="9">
    <source>
        <dbReference type="RuleBase" id="RU364020"/>
    </source>
</evidence>
<dbReference type="Pfam" id="PF03567">
    <property type="entry name" value="Sulfotransfer_2"/>
    <property type="match status" value="1"/>
</dbReference>
<protein>
    <recommendedName>
        <fullName evidence="9">Carbohydrate sulfotransferase</fullName>
        <ecNumber evidence="9">2.8.2.-</ecNumber>
    </recommendedName>
</protein>
<reference evidence="11" key="1">
    <citation type="submission" date="2025-08" db="UniProtKB">
        <authorList>
            <consortium name="RefSeq"/>
        </authorList>
    </citation>
    <scope>IDENTIFICATION</scope>
    <source>
        <tissue evidence="11">Gonads</tissue>
    </source>
</reference>
<evidence type="ECO:0000256" key="1">
    <source>
        <dbReference type="ARBA" id="ARBA00004323"/>
    </source>
</evidence>
<evidence type="ECO:0000313" key="11">
    <source>
        <dbReference type="RefSeq" id="XP_013391259.1"/>
    </source>
</evidence>
<keyword evidence="5" id="KW-1133">Transmembrane helix</keyword>
<dbReference type="GO" id="GO:0000139">
    <property type="term" value="C:Golgi membrane"/>
    <property type="evidence" value="ECO:0007669"/>
    <property type="project" value="UniProtKB-SubCell"/>
</dbReference>
<keyword evidence="9" id="KW-0735">Signal-anchor</keyword>
<proteinExistence type="inferred from homology"/>
<name>A0A1S3I1N4_LINAN</name>
<keyword evidence="3 9" id="KW-0808">Transferase</keyword>
<dbReference type="RefSeq" id="XP_013391259.1">
    <property type="nucleotide sequence ID" value="XM_013535805.2"/>
</dbReference>
<dbReference type="GO" id="GO:0030166">
    <property type="term" value="P:proteoglycan biosynthetic process"/>
    <property type="evidence" value="ECO:0007669"/>
    <property type="project" value="TreeGrafter"/>
</dbReference>
<dbReference type="AlphaFoldDB" id="A0A1S3I1N4"/>
<evidence type="ECO:0000256" key="7">
    <source>
        <dbReference type="ARBA" id="ARBA00023136"/>
    </source>
</evidence>
<evidence type="ECO:0000313" key="10">
    <source>
        <dbReference type="Proteomes" id="UP000085678"/>
    </source>
</evidence>
<dbReference type="Proteomes" id="UP000085678">
    <property type="component" value="Unplaced"/>
</dbReference>
<dbReference type="KEGG" id="lak:106159502"/>
<dbReference type="InterPro" id="IPR018011">
    <property type="entry name" value="Carb_sulfotrans_8-10"/>
</dbReference>
<evidence type="ECO:0000256" key="6">
    <source>
        <dbReference type="ARBA" id="ARBA00023034"/>
    </source>
</evidence>
<dbReference type="PANTHER" id="PTHR12137">
    <property type="entry name" value="CARBOHYDRATE SULFOTRANSFERASE"/>
    <property type="match status" value="1"/>
</dbReference>
<comment type="subcellular location">
    <subcellularLocation>
        <location evidence="1 9">Golgi apparatus membrane</location>
        <topology evidence="1 9">Single-pass type II membrane protein</topology>
    </subcellularLocation>
</comment>
<evidence type="ECO:0000256" key="4">
    <source>
        <dbReference type="ARBA" id="ARBA00022692"/>
    </source>
</evidence>
<dbReference type="InterPro" id="IPR005331">
    <property type="entry name" value="Sulfotransferase"/>
</dbReference>
<keyword evidence="4" id="KW-0812">Transmembrane</keyword>
<keyword evidence="10" id="KW-1185">Reference proteome</keyword>
<dbReference type="GO" id="GO:0016051">
    <property type="term" value="P:carbohydrate biosynthetic process"/>
    <property type="evidence" value="ECO:0007669"/>
    <property type="project" value="InterPro"/>
</dbReference>
<sequence length="299" mass="35740">MEVFSVLKHIAKLWRSFQLPLLRSIPLDWYAENERRQQNIARVCKTHKRGPWAKKRVQMNKSEFNNFFVDDIHKIVYCEVPKVGCSNWKRVYLVLTHNMKQDEAERTNQVFIHYKYANNLVRLVKYTSKGIEYRLQNYLKFMFVRHPLERIVSGYRDKLEDPDDIYQKTLGKYLLRKYRNITTEDNNAGTTPTFSELVRYIISAKKLDVHFREYDQLCHPCDIPYDVIGKYETIDTDAANIIKLIGASQEVSFPKSNGAGQTQKFVNKYLMRLNNTERSQLWNRYRFDGRLFNYGYDFH</sequence>
<keyword evidence="7" id="KW-0472">Membrane</keyword>
<evidence type="ECO:0000256" key="5">
    <source>
        <dbReference type="ARBA" id="ARBA00022989"/>
    </source>
</evidence>
<dbReference type="EC" id="2.8.2.-" evidence="9"/>
<dbReference type="GeneID" id="106159502"/>
<evidence type="ECO:0000256" key="2">
    <source>
        <dbReference type="ARBA" id="ARBA00006339"/>
    </source>
</evidence>
<dbReference type="PANTHER" id="PTHR12137:SF7">
    <property type="entry name" value="CARBOHYDRATE SULFOTRANSFERASE 8"/>
    <property type="match status" value="1"/>
</dbReference>
<keyword evidence="6 9" id="KW-0333">Golgi apparatus</keyword>
<keyword evidence="8 9" id="KW-0325">Glycoprotein</keyword>
<dbReference type="InParanoid" id="A0A1S3I1N4"/>
<organism evidence="10 11">
    <name type="scientific">Lingula anatina</name>
    <name type="common">Brachiopod</name>
    <name type="synonym">Lingula unguis</name>
    <dbReference type="NCBI Taxonomy" id="7574"/>
    <lineage>
        <taxon>Eukaryota</taxon>
        <taxon>Metazoa</taxon>
        <taxon>Spiralia</taxon>
        <taxon>Lophotrochozoa</taxon>
        <taxon>Brachiopoda</taxon>
        <taxon>Linguliformea</taxon>
        <taxon>Lingulata</taxon>
        <taxon>Lingulida</taxon>
        <taxon>Linguloidea</taxon>
        <taxon>Lingulidae</taxon>
        <taxon>Lingula</taxon>
    </lineage>
</organism>